<dbReference type="PANTHER" id="PTHR40980:SF3">
    <property type="entry name" value="TONB-DEPENDENT RECEPTOR-LIKE BETA-BARREL DOMAIN-CONTAINING PROTEIN"/>
    <property type="match status" value="1"/>
</dbReference>
<dbReference type="PROSITE" id="PS52016">
    <property type="entry name" value="TONB_DEPENDENT_REC_3"/>
    <property type="match status" value="1"/>
</dbReference>
<name>A0A7X6BEB3_9SPHN</name>
<dbReference type="Gene3D" id="2.40.170.20">
    <property type="entry name" value="TonB-dependent receptor, beta-barrel domain"/>
    <property type="match status" value="1"/>
</dbReference>
<evidence type="ECO:0000256" key="8">
    <source>
        <dbReference type="PROSITE-ProRule" id="PRU01360"/>
    </source>
</evidence>
<keyword evidence="14" id="KW-1185">Reference proteome</keyword>
<dbReference type="InterPro" id="IPR000531">
    <property type="entry name" value="Beta-barrel_TonB"/>
</dbReference>
<evidence type="ECO:0000256" key="2">
    <source>
        <dbReference type="ARBA" id="ARBA00022448"/>
    </source>
</evidence>
<evidence type="ECO:0000313" key="13">
    <source>
        <dbReference type="EMBL" id="NJB99498.1"/>
    </source>
</evidence>
<feature type="domain" description="TonB-dependent receptor-like beta-barrel" evidence="11">
    <location>
        <begin position="418"/>
        <end position="980"/>
    </location>
</feature>
<keyword evidence="7 8" id="KW-0998">Cell outer membrane</keyword>
<dbReference type="NCBIfam" id="TIGR01782">
    <property type="entry name" value="TonB-Xanth-Caul"/>
    <property type="match status" value="1"/>
</dbReference>
<comment type="subcellular location">
    <subcellularLocation>
        <location evidence="1 8">Cell outer membrane</location>
        <topology evidence="1 8">Multi-pass membrane protein</topology>
    </subcellularLocation>
</comment>
<feature type="chain" id="PRO_5031486579" evidence="10">
    <location>
        <begin position="38"/>
        <end position="1015"/>
    </location>
</feature>
<feature type="domain" description="TonB-dependent receptor plug" evidence="12">
    <location>
        <begin position="79"/>
        <end position="190"/>
    </location>
</feature>
<dbReference type="GO" id="GO:0009279">
    <property type="term" value="C:cell outer membrane"/>
    <property type="evidence" value="ECO:0007669"/>
    <property type="project" value="UniProtKB-SubCell"/>
</dbReference>
<keyword evidence="13" id="KW-0675">Receptor</keyword>
<evidence type="ECO:0000256" key="7">
    <source>
        <dbReference type="ARBA" id="ARBA00023237"/>
    </source>
</evidence>
<dbReference type="AlphaFoldDB" id="A0A7X6BEB3"/>
<evidence type="ECO:0000313" key="14">
    <source>
        <dbReference type="Proteomes" id="UP000531251"/>
    </source>
</evidence>
<dbReference type="Proteomes" id="UP000531251">
    <property type="component" value="Unassembled WGS sequence"/>
</dbReference>
<dbReference type="RefSeq" id="WP_209092398.1">
    <property type="nucleotide sequence ID" value="NZ_BAAADY010000024.1"/>
</dbReference>
<dbReference type="InterPro" id="IPR010104">
    <property type="entry name" value="TonB_rcpt_bac"/>
</dbReference>
<evidence type="ECO:0000256" key="1">
    <source>
        <dbReference type="ARBA" id="ARBA00004571"/>
    </source>
</evidence>
<feature type="signal peptide" evidence="10">
    <location>
        <begin position="1"/>
        <end position="37"/>
    </location>
</feature>
<dbReference type="SUPFAM" id="SSF56935">
    <property type="entry name" value="Porins"/>
    <property type="match status" value="1"/>
</dbReference>
<evidence type="ECO:0000256" key="10">
    <source>
        <dbReference type="SAM" id="SignalP"/>
    </source>
</evidence>
<keyword evidence="5 9" id="KW-0798">TonB box</keyword>
<protein>
    <submittedName>
        <fullName evidence="13">TonB-dependent receptor</fullName>
    </submittedName>
</protein>
<evidence type="ECO:0000259" key="11">
    <source>
        <dbReference type="Pfam" id="PF00593"/>
    </source>
</evidence>
<keyword evidence="10" id="KW-0732">Signal</keyword>
<evidence type="ECO:0000256" key="4">
    <source>
        <dbReference type="ARBA" id="ARBA00022692"/>
    </source>
</evidence>
<comment type="caution">
    <text evidence="13">The sequence shown here is derived from an EMBL/GenBank/DDBJ whole genome shotgun (WGS) entry which is preliminary data.</text>
</comment>
<proteinExistence type="inferred from homology"/>
<evidence type="ECO:0000256" key="6">
    <source>
        <dbReference type="ARBA" id="ARBA00023136"/>
    </source>
</evidence>
<organism evidence="13 14">
    <name type="scientific">Sphingomonas trueperi</name>
    <dbReference type="NCBI Taxonomy" id="53317"/>
    <lineage>
        <taxon>Bacteria</taxon>
        <taxon>Pseudomonadati</taxon>
        <taxon>Pseudomonadota</taxon>
        <taxon>Alphaproteobacteria</taxon>
        <taxon>Sphingomonadales</taxon>
        <taxon>Sphingomonadaceae</taxon>
        <taxon>Sphingomonas</taxon>
    </lineage>
</organism>
<dbReference type="InterPro" id="IPR039426">
    <property type="entry name" value="TonB-dep_rcpt-like"/>
</dbReference>
<keyword evidence="4 8" id="KW-0812">Transmembrane</keyword>
<gene>
    <name evidence="13" type="ORF">GGR89_003842</name>
</gene>
<keyword evidence="6 8" id="KW-0472">Membrane</keyword>
<evidence type="ECO:0000256" key="3">
    <source>
        <dbReference type="ARBA" id="ARBA00022452"/>
    </source>
</evidence>
<accession>A0A7X6BEB3</accession>
<evidence type="ECO:0000259" key="12">
    <source>
        <dbReference type="Pfam" id="PF07715"/>
    </source>
</evidence>
<dbReference type="EMBL" id="JAATJB010000016">
    <property type="protein sequence ID" value="NJB99498.1"/>
    <property type="molecule type" value="Genomic_DNA"/>
</dbReference>
<keyword evidence="2 8" id="KW-0813">Transport</keyword>
<dbReference type="PANTHER" id="PTHR40980">
    <property type="entry name" value="PLUG DOMAIN-CONTAINING PROTEIN"/>
    <property type="match status" value="1"/>
</dbReference>
<dbReference type="InterPro" id="IPR037066">
    <property type="entry name" value="Plug_dom_sf"/>
</dbReference>
<dbReference type="Pfam" id="PF00593">
    <property type="entry name" value="TonB_dep_Rec_b-barrel"/>
    <property type="match status" value="1"/>
</dbReference>
<sequence length="1015" mass="109699">MINRFSPIHVSSLTTALRAGASLATLSLLGLSGTALAQTAAAAPQGSEAATQDATAGDGAQEIVVTGIRASLQSARNRKRDAEQVVDSITAQDIGALPDRSVSEALQRVPGVTLQRTNENRDPARLSSEGGGVFIRGLSWVRSELNGRDVFSANNGRGLSFEDVSSDLLVGVDVYKNPSAELVEGGIGGIVNLRTRKPFDAPGYVFALSGDANYADLRKKTFWSGNALASGRWQTPLGEMGLLLSYSINNIGNRTDSITAGRYDRGTLSAPQDGLAAGTNVYIPAGMGFRRIDWQQKRTAFDGSFQWKPSDTLQLTFEALISKATPHDIEYAVGDYDTPSSDNSSYQFGPNRELQSGTIANRNLNLDTRAGSQDKKTQDFSGNLRWTPNENWSVSADLQYIKSTAKVYSMTAFTGASIPTTIAFDFSGDDPSMTFSPTNSAQSLTNKNDYWWAAAMDHIENNEAHEWASRADVEYTFTDSDVLKSFRVGGRFTDRNATTRQSTYNWAMLSAQYWDQSSPVFLNQTGRAGGTQNAGLPNQTSLINYNNFFRGKVPQPGAGFWFPAASLVQNGTANAYSYLKSTEMLDANGQPTGWKPLSDDYTTTPGGINNQIERTYAGYALLRFGMDQSAIGKFDGNIGVRVIRTENEASGTPISIAAPTSSPNLCVVGTPITTGPRAGQTVNATDCANYAAAFRFAGGTITQATAGSGSYTDVLPSLNLRFFLKDNLQLRFAAAKAIVRPTFMQLNPYVQLGFNFDSVTGIATGVGSNGNLTGFTGSAGNPNLKPTRSNQFDLSLEYYFGRSNSITLAGFYKDISNYIFAGATQQTFTSNGQTLTFDVTQQTNGSKGKIKGFELGYTQFFDMLPGALGGLGFSGNFTFVDSSGGKNTAVNVFDSNQTTNAGLSLPLEGLSRTSYNAALVYEKYGVSARAAYNWRSHYLLTTSAANLNYPVWSESYGQLDASILYSLNKHIKIGVQGYNLLNSRTFLDVGDPSLKPRYSWTDTDRRFAFLFRSVF</sequence>
<dbReference type="InterPro" id="IPR036942">
    <property type="entry name" value="Beta-barrel_TonB_sf"/>
</dbReference>
<dbReference type="Pfam" id="PF07715">
    <property type="entry name" value="Plug"/>
    <property type="match status" value="1"/>
</dbReference>
<evidence type="ECO:0000256" key="9">
    <source>
        <dbReference type="RuleBase" id="RU003357"/>
    </source>
</evidence>
<comment type="similarity">
    <text evidence="8 9">Belongs to the TonB-dependent receptor family.</text>
</comment>
<evidence type="ECO:0000256" key="5">
    <source>
        <dbReference type="ARBA" id="ARBA00023077"/>
    </source>
</evidence>
<dbReference type="InterPro" id="IPR012910">
    <property type="entry name" value="Plug_dom"/>
</dbReference>
<keyword evidence="3 8" id="KW-1134">Transmembrane beta strand</keyword>
<dbReference type="Gene3D" id="2.170.130.10">
    <property type="entry name" value="TonB-dependent receptor, plug domain"/>
    <property type="match status" value="1"/>
</dbReference>
<reference evidence="13 14" key="1">
    <citation type="submission" date="2020-03" db="EMBL/GenBank/DDBJ databases">
        <title>Genomic Encyclopedia of Type Strains, Phase IV (KMG-IV): sequencing the most valuable type-strain genomes for metagenomic binning, comparative biology and taxonomic classification.</title>
        <authorList>
            <person name="Goeker M."/>
        </authorList>
    </citation>
    <scope>NUCLEOTIDE SEQUENCE [LARGE SCALE GENOMIC DNA]</scope>
    <source>
        <strain evidence="13 14">DSM 7225</strain>
    </source>
</reference>